<dbReference type="Proteomes" id="UP000022910">
    <property type="component" value="Unassembled WGS sequence"/>
</dbReference>
<gene>
    <name evidence="5" type="ORF">RirG_084000</name>
</gene>
<dbReference type="InterPro" id="IPR051531">
    <property type="entry name" value="N-acetyltransferase"/>
</dbReference>
<dbReference type="SMR" id="A0A015KT58"/>
<dbReference type="Gene3D" id="3.40.630.30">
    <property type="match status" value="1"/>
</dbReference>
<accession>A0A015KT58</accession>
<sequence length="215" mass="24900">MNSPTLNIKSKGPFELNLPKKTTEKFHLSALILTDIPQIFSLLRPTNINSIDIHKNTASLPYPYTLSDAERFVNKCIVEYTKTLRCNMWAIRNSNEEFIGYVGLYQTNEKYVIEDDQDKKFFNDSYGIGYYISLEYRGLGIVSSAVNLVCNEIAFKELHLNYVVGITFVDNERSHNVLERSGFKLVKLLKNAFKKSGEMRDVYWFIKEREVGQIQ</sequence>
<evidence type="ECO:0000256" key="1">
    <source>
        <dbReference type="ARBA" id="ARBA00022679"/>
    </source>
</evidence>
<dbReference type="HOGENOM" id="CLU_1134088_0_0_1"/>
<feature type="domain" description="N-acetyltransferase" evidence="4">
    <location>
        <begin position="26"/>
        <end position="210"/>
    </location>
</feature>
<evidence type="ECO:0000256" key="2">
    <source>
        <dbReference type="ARBA" id="ARBA00023315"/>
    </source>
</evidence>
<evidence type="ECO:0000256" key="3">
    <source>
        <dbReference type="ARBA" id="ARBA00038502"/>
    </source>
</evidence>
<dbReference type="SUPFAM" id="SSF55729">
    <property type="entry name" value="Acyl-CoA N-acyltransferases (Nat)"/>
    <property type="match status" value="1"/>
</dbReference>
<organism evidence="5 6">
    <name type="scientific">Rhizophagus irregularis (strain DAOM 197198w)</name>
    <name type="common">Glomus intraradices</name>
    <dbReference type="NCBI Taxonomy" id="1432141"/>
    <lineage>
        <taxon>Eukaryota</taxon>
        <taxon>Fungi</taxon>
        <taxon>Fungi incertae sedis</taxon>
        <taxon>Mucoromycota</taxon>
        <taxon>Glomeromycotina</taxon>
        <taxon>Glomeromycetes</taxon>
        <taxon>Glomerales</taxon>
        <taxon>Glomeraceae</taxon>
        <taxon>Rhizophagus</taxon>
    </lineage>
</organism>
<dbReference type="InterPro" id="IPR016181">
    <property type="entry name" value="Acyl_CoA_acyltransferase"/>
</dbReference>
<dbReference type="PANTHER" id="PTHR43792">
    <property type="entry name" value="GNAT FAMILY, PUTATIVE (AFU_ORTHOLOGUE AFUA_3G00765)-RELATED-RELATED"/>
    <property type="match status" value="1"/>
</dbReference>
<comment type="caution">
    <text evidence="5">The sequence shown here is derived from an EMBL/GenBank/DDBJ whole genome shotgun (WGS) entry which is preliminary data.</text>
</comment>
<keyword evidence="6" id="KW-1185">Reference proteome</keyword>
<dbReference type="OrthoDB" id="630895at2759"/>
<keyword evidence="1" id="KW-0808">Transferase</keyword>
<name>A0A015KT58_RHIIW</name>
<dbReference type="Pfam" id="PF13302">
    <property type="entry name" value="Acetyltransf_3"/>
    <property type="match status" value="1"/>
</dbReference>
<dbReference type="InterPro" id="IPR000182">
    <property type="entry name" value="GNAT_dom"/>
</dbReference>
<dbReference type="AlphaFoldDB" id="A0A015KT58"/>
<evidence type="ECO:0000313" key="6">
    <source>
        <dbReference type="Proteomes" id="UP000022910"/>
    </source>
</evidence>
<dbReference type="STRING" id="1432141.A0A015KT58"/>
<comment type="similarity">
    <text evidence="3">Belongs to the acetyltransferase family. RimJ subfamily.</text>
</comment>
<evidence type="ECO:0000259" key="4">
    <source>
        <dbReference type="PROSITE" id="PS51186"/>
    </source>
</evidence>
<dbReference type="EMBL" id="JEMT01016394">
    <property type="protein sequence ID" value="EXX70829.1"/>
    <property type="molecule type" value="Genomic_DNA"/>
</dbReference>
<protein>
    <recommendedName>
        <fullName evidence="4">N-acetyltransferase domain-containing protein</fullName>
    </recommendedName>
</protein>
<dbReference type="PROSITE" id="PS51186">
    <property type="entry name" value="GNAT"/>
    <property type="match status" value="1"/>
</dbReference>
<dbReference type="GO" id="GO:0016747">
    <property type="term" value="F:acyltransferase activity, transferring groups other than amino-acyl groups"/>
    <property type="evidence" value="ECO:0007669"/>
    <property type="project" value="InterPro"/>
</dbReference>
<reference evidence="5 6" key="1">
    <citation type="submission" date="2014-02" db="EMBL/GenBank/DDBJ databases">
        <title>Single nucleus genome sequencing reveals high similarity among nuclei of an endomycorrhizal fungus.</title>
        <authorList>
            <person name="Lin K."/>
            <person name="Geurts R."/>
            <person name="Zhang Z."/>
            <person name="Limpens E."/>
            <person name="Saunders D.G."/>
            <person name="Mu D."/>
            <person name="Pang E."/>
            <person name="Cao H."/>
            <person name="Cha H."/>
            <person name="Lin T."/>
            <person name="Zhou Q."/>
            <person name="Shang Y."/>
            <person name="Li Y."/>
            <person name="Ivanov S."/>
            <person name="Sharma T."/>
            <person name="Velzen R.V."/>
            <person name="Ruijter N.D."/>
            <person name="Aanen D.K."/>
            <person name="Win J."/>
            <person name="Kamoun S."/>
            <person name="Bisseling T."/>
            <person name="Huang S."/>
        </authorList>
    </citation>
    <scope>NUCLEOTIDE SEQUENCE [LARGE SCALE GENOMIC DNA]</scope>
    <source>
        <strain evidence="6">DAOM197198w</strain>
    </source>
</reference>
<proteinExistence type="inferred from homology"/>
<keyword evidence="2" id="KW-0012">Acyltransferase</keyword>
<evidence type="ECO:0000313" key="5">
    <source>
        <dbReference type="EMBL" id="EXX70829.1"/>
    </source>
</evidence>
<dbReference type="PANTHER" id="PTHR43792:SF8">
    <property type="entry name" value="[RIBOSOMAL PROTEIN US5]-ALANINE N-ACETYLTRANSFERASE"/>
    <property type="match status" value="1"/>
</dbReference>